<evidence type="ECO:0008006" key="4">
    <source>
        <dbReference type="Google" id="ProtNLM"/>
    </source>
</evidence>
<name>A0A9X3EQ47_9BACT</name>
<keyword evidence="3" id="KW-1185">Reference proteome</keyword>
<gene>
    <name evidence="2" type="ORF">OV079_21775</name>
</gene>
<proteinExistence type="predicted"/>
<evidence type="ECO:0000313" key="3">
    <source>
        <dbReference type="Proteomes" id="UP001150924"/>
    </source>
</evidence>
<feature type="signal peptide" evidence="1">
    <location>
        <begin position="1"/>
        <end position="25"/>
    </location>
</feature>
<evidence type="ECO:0000313" key="2">
    <source>
        <dbReference type="EMBL" id="MCY1008138.1"/>
    </source>
</evidence>
<keyword evidence="1" id="KW-0732">Signal</keyword>
<dbReference type="AlphaFoldDB" id="A0A9X3EQ47"/>
<feature type="chain" id="PRO_5040873487" description="Secreted protein" evidence="1">
    <location>
        <begin position="26"/>
        <end position="153"/>
    </location>
</feature>
<comment type="caution">
    <text evidence="2">The sequence shown here is derived from an EMBL/GenBank/DDBJ whole genome shotgun (WGS) entry which is preliminary data.</text>
</comment>
<evidence type="ECO:0000256" key="1">
    <source>
        <dbReference type="SAM" id="SignalP"/>
    </source>
</evidence>
<sequence>MHKHTVSVSAGAFALALLLPAAGRADLPPGPPPVTAAATPVATASASANIKVSDEEALNDDILAVIDLPLAAADARSAGVPEADLKEALTVTQEVGLGAGEASDLVAEEADATAKRGKAHAGFGSGSASRWRAACAGRSWRPSSRTARRTPRS</sequence>
<dbReference type="RefSeq" id="WP_267770786.1">
    <property type="nucleotide sequence ID" value="NZ_JAPNKE010000002.1"/>
</dbReference>
<reference evidence="2" key="1">
    <citation type="submission" date="2022-11" db="EMBL/GenBank/DDBJ databases">
        <title>Minimal conservation of predation-associated metabolite biosynthetic gene clusters underscores biosynthetic potential of Myxococcota including descriptions for ten novel species: Archangium lansinium sp. nov., Myxococcus landrumus sp. nov., Nannocystis bai.</title>
        <authorList>
            <person name="Ahearne A."/>
            <person name="Stevens C."/>
            <person name="Phillips K."/>
        </authorList>
    </citation>
    <scope>NUCLEOTIDE SEQUENCE</scope>
    <source>
        <strain evidence="2">Na p29</strain>
    </source>
</reference>
<accession>A0A9X3EQ47</accession>
<protein>
    <recommendedName>
        <fullName evidence="4">Secreted protein</fullName>
    </recommendedName>
</protein>
<dbReference type="Proteomes" id="UP001150924">
    <property type="component" value="Unassembled WGS sequence"/>
</dbReference>
<dbReference type="EMBL" id="JAPNKE010000002">
    <property type="protein sequence ID" value="MCY1008138.1"/>
    <property type="molecule type" value="Genomic_DNA"/>
</dbReference>
<organism evidence="2 3">
    <name type="scientific">Nannocystis pusilla</name>
    <dbReference type="NCBI Taxonomy" id="889268"/>
    <lineage>
        <taxon>Bacteria</taxon>
        <taxon>Pseudomonadati</taxon>
        <taxon>Myxococcota</taxon>
        <taxon>Polyangia</taxon>
        <taxon>Nannocystales</taxon>
        <taxon>Nannocystaceae</taxon>
        <taxon>Nannocystis</taxon>
    </lineage>
</organism>